<feature type="domain" description="Endonuclease GajA/Old nuclease/RecF-like AAA" evidence="1">
    <location>
        <begin position="1"/>
        <end position="64"/>
    </location>
</feature>
<dbReference type="GO" id="GO:0004519">
    <property type="term" value="F:endonuclease activity"/>
    <property type="evidence" value="ECO:0007669"/>
    <property type="project" value="UniProtKB-KW"/>
</dbReference>
<dbReference type="PANTHER" id="PTHR43581">
    <property type="entry name" value="ATP/GTP PHOSPHATASE"/>
    <property type="match status" value="1"/>
</dbReference>
<evidence type="ECO:0000259" key="2">
    <source>
        <dbReference type="Pfam" id="PF20469"/>
    </source>
</evidence>
<feature type="domain" description="OLD protein-like TOPRIM" evidence="2">
    <location>
        <begin position="444"/>
        <end position="511"/>
    </location>
</feature>
<dbReference type="InterPro" id="IPR027417">
    <property type="entry name" value="P-loop_NTPase"/>
</dbReference>
<keyword evidence="3" id="KW-0378">Hydrolase</keyword>
<dbReference type="EMBL" id="BAAALX010000001">
    <property type="protein sequence ID" value="GAA1502197.1"/>
    <property type="molecule type" value="Genomic_DNA"/>
</dbReference>
<gene>
    <name evidence="3" type="ORF">GCM10009690_00800</name>
</gene>
<protein>
    <submittedName>
        <fullName evidence="3">ATP-dependent endonuclease</fullName>
    </submittedName>
</protein>
<evidence type="ECO:0000259" key="1">
    <source>
        <dbReference type="Pfam" id="PF13175"/>
    </source>
</evidence>
<keyword evidence="4" id="KW-1185">Reference proteome</keyword>
<comment type="caution">
    <text evidence="3">The sequence shown here is derived from an EMBL/GenBank/DDBJ whole genome shotgun (WGS) entry which is preliminary data.</text>
</comment>
<dbReference type="PANTHER" id="PTHR43581:SF4">
    <property type="entry name" value="ATP_GTP PHOSPHATASE"/>
    <property type="match status" value="1"/>
</dbReference>
<dbReference type="RefSeq" id="WP_173153497.1">
    <property type="nucleotide sequence ID" value="NZ_BAAALX010000001.1"/>
</dbReference>
<keyword evidence="3" id="KW-0255">Endonuclease</keyword>
<reference evidence="4" key="1">
    <citation type="journal article" date="2019" name="Int. J. Syst. Evol. Microbiol.">
        <title>The Global Catalogue of Microorganisms (GCM) 10K type strain sequencing project: providing services to taxonomists for standard genome sequencing and annotation.</title>
        <authorList>
            <consortium name="The Broad Institute Genomics Platform"/>
            <consortium name="The Broad Institute Genome Sequencing Center for Infectious Disease"/>
            <person name="Wu L."/>
            <person name="Ma J."/>
        </authorList>
    </citation>
    <scope>NUCLEOTIDE SEQUENCE [LARGE SCALE GENOMIC DNA]</scope>
    <source>
        <strain evidence="4">JCM 13318</strain>
    </source>
</reference>
<proteinExistence type="predicted"/>
<organism evidence="3 4">
    <name type="scientific">Brevibacterium permense</name>
    <dbReference type="NCBI Taxonomy" id="234834"/>
    <lineage>
        <taxon>Bacteria</taxon>
        <taxon>Bacillati</taxon>
        <taxon>Actinomycetota</taxon>
        <taxon>Actinomycetes</taxon>
        <taxon>Micrococcales</taxon>
        <taxon>Brevibacteriaceae</taxon>
        <taxon>Brevibacterium</taxon>
    </lineage>
</organism>
<dbReference type="InterPro" id="IPR051396">
    <property type="entry name" value="Bact_Antivir_Def_Nuclease"/>
</dbReference>
<evidence type="ECO:0000313" key="4">
    <source>
        <dbReference type="Proteomes" id="UP001500177"/>
    </source>
</evidence>
<dbReference type="Gene3D" id="3.40.50.300">
    <property type="entry name" value="P-loop containing nucleotide triphosphate hydrolases"/>
    <property type="match status" value="2"/>
</dbReference>
<dbReference type="Proteomes" id="UP001500177">
    <property type="component" value="Unassembled WGS sequence"/>
</dbReference>
<dbReference type="CDD" id="cd01026">
    <property type="entry name" value="TOPRIM_OLD"/>
    <property type="match status" value="1"/>
</dbReference>
<name>A0ABP4KFE7_9MICO</name>
<evidence type="ECO:0000313" key="3">
    <source>
        <dbReference type="EMBL" id="GAA1502197.1"/>
    </source>
</evidence>
<dbReference type="SUPFAM" id="SSF52540">
    <property type="entry name" value="P-loop containing nucleoside triphosphate hydrolases"/>
    <property type="match status" value="1"/>
</dbReference>
<dbReference type="Pfam" id="PF13175">
    <property type="entry name" value="AAA_15"/>
    <property type="match status" value="2"/>
</dbReference>
<keyword evidence="3" id="KW-0540">Nuclease</keyword>
<dbReference type="InterPro" id="IPR041685">
    <property type="entry name" value="AAA_GajA/Old/RecF-like"/>
</dbReference>
<feature type="domain" description="Endonuclease GajA/Old nuclease/RecF-like AAA" evidence="1">
    <location>
        <begin position="160"/>
        <end position="399"/>
    </location>
</feature>
<accession>A0ABP4KFE7</accession>
<sequence length="692" mass="77132">MRLTHVRIKNFRAHSNTELPLPQLGCLIGENNAGKSSVLHAIQYVLEDKKLSGEDFRNPELPASVELSIEGIDEEDLRRVNETHRDRVREMLRDGVLTIVRTQEIDGKAESRYLKLGPSDPSWSQESLASTIKGKKGAQLRQAAVKLLPPMEDALPAAPTQQQVKDAWTELVEQLPPEELEETPTAYPTGIAQSVKPLLPSVIYIEAVKDASVEAKSTGTSAFSKLLELLFDEVADQFSDINDQFRSVYQKLNRSLNDDGLEVDARLEAVQRIESTIEEFVRASFPGVSLRMDVPAPTLSMLLSGAELRVDDGHEGSISSKGDGLKRTVLFALLRAYASIRSTGLSDDTRSESPRPSYVLLFEEPELYLHPRAQRQLMAALGTFSNEHQVLVTTHSPGFFRPGTEGFARLQKTDDGVTAQPVDLTIGHRDAYQIVQHENNEAAFFAQRVVLVEGDSDTFTYPHLARLINQDWDDIDKNIMFVKIDGKGNINRYREFFSSSKIPIHVITDLDALVRGFEQLTRDAETRAAHSRLMGLISEMISDTSEPNSKTVRSITSRRNASELWSAAQSHLSNWRDAPSDNAARLLDETLSELFDAGNGDAKLNELANPSSKEISSARDTVISSLAEENVFVLRRGDLETYCRTNVGRDKVATAIEFCERTTNLEALRELHAEDADDVVQELQGIFSRIYN</sequence>
<dbReference type="Pfam" id="PF20469">
    <property type="entry name" value="OLD-like_TOPRIM"/>
    <property type="match status" value="1"/>
</dbReference>
<dbReference type="InterPro" id="IPR034139">
    <property type="entry name" value="TOPRIM_OLD"/>
</dbReference>